<feature type="transmembrane region" description="Helical" evidence="2">
    <location>
        <begin position="16"/>
        <end position="36"/>
    </location>
</feature>
<organism evidence="3 4">
    <name type="scientific">Pseudoalteromonas phenolica</name>
    <dbReference type="NCBI Taxonomy" id="161398"/>
    <lineage>
        <taxon>Bacteria</taxon>
        <taxon>Pseudomonadati</taxon>
        <taxon>Pseudomonadota</taxon>
        <taxon>Gammaproteobacteria</taxon>
        <taxon>Alteromonadales</taxon>
        <taxon>Pseudoalteromonadaceae</taxon>
        <taxon>Pseudoalteromonas</taxon>
    </lineage>
</organism>
<dbReference type="AlphaFoldDB" id="A0A0S2K5R8"/>
<keyword evidence="2" id="KW-0472">Membrane</keyword>
<dbReference type="Proteomes" id="UP000061457">
    <property type="component" value="Chromosome I"/>
</dbReference>
<evidence type="ECO:0008006" key="5">
    <source>
        <dbReference type="Google" id="ProtNLM"/>
    </source>
</evidence>
<evidence type="ECO:0000256" key="2">
    <source>
        <dbReference type="SAM" id="Phobius"/>
    </source>
</evidence>
<protein>
    <recommendedName>
        <fullName evidence="5">TonB C-terminal domain-containing protein</fullName>
    </recommendedName>
</protein>
<dbReference type="OrthoDB" id="5704162at2"/>
<gene>
    <name evidence="3" type="ORF">PP2015_2923</name>
</gene>
<evidence type="ECO:0000256" key="1">
    <source>
        <dbReference type="SAM" id="MobiDB-lite"/>
    </source>
</evidence>
<evidence type="ECO:0000313" key="3">
    <source>
        <dbReference type="EMBL" id="ALO43406.1"/>
    </source>
</evidence>
<dbReference type="EMBL" id="CP013187">
    <property type="protein sequence ID" value="ALO43406.1"/>
    <property type="molecule type" value="Genomic_DNA"/>
</dbReference>
<sequence>MAPLTHNSLKYGTLTLAPWLLSAMIVAGLVFSLHLLKQQPEAPKADLITRKIDVALPTPPPPPPPPVKTTSSSSEPSQTALNLASLGDGPSINYADKPTMTLPKVESLELPNFAIDAKVIQERLALDMPLLAVEKLDRVPQVVRQKYFPPPKSVRQKGVKRIKTQVELIIDQSGKPYIKRIVDPVYPEMEEVIRAWVSHAIFSKPKKDGRAVQAIYFYSINFNYGR</sequence>
<proteinExistence type="predicted"/>
<accession>A0A0S2K5R8</accession>
<dbReference type="STRING" id="161398.PP2015_2923"/>
<keyword evidence="4" id="KW-1185">Reference proteome</keyword>
<feature type="compositionally biased region" description="Pro residues" evidence="1">
    <location>
        <begin position="57"/>
        <end position="67"/>
    </location>
</feature>
<dbReference type="RefSeq" id="WP_058031065.1">
    <property type="nucleotide sequence ID" value="NZ_CP013187.1"/>
</dbReference>
<feature type="compositionally biased region" description="Low complexity" evidence="1">
    <location>
        <begin position="68"/>
        <end position="77"/>
    </location>
</feature>
<feature type="region of interest" description="Disordered" evidence="1">
    <location>
        <begin position="54"/>
        <end position="88"/>
    </location>
</feature>
<evidence type="ECO:0000313" key="4">
    <source>
        <dbReference type="Proteomes" id="UP000061457"/>
    </source>
</evidence>
<dbReference type="KEGG" id="pphe:PP2015_2923"/>
<keyword evidence="2" id="KW-1133">Transmembrane helix</keyword>
<reference evidence="3 4" key="1">
    <citation type="submission" date="2015-11" db="EMBL/GenBank/DDBJ databases">
        <authorList>
            <person name="Zhang Y."/>
            <person name="Guo Z."/>
        </authorList>
    </citation>
    <scope>NUCLEOTIDE SEQUENCE [LARGE SCALE GENOMIC DNA]</scope>
    <source>
        <strain evidence="3 4">KCTC 12086</strain>
    </source>
</reference>
<keyword evidence="2" id="KW-0812">Transmembrane</keyword>
<dbReference type="PATRIC" id="fig|161398.10.peg.2980"/>
<name>A0A0S2K5R8_9GAMM</name>